<protein>
    <submittedName>
        <fullName evidence="1">Uncharacterized protein</fullName>
    </submittedName>
</protein>
<dbReference type="EMBL" id="FCNZ02000002">
    <property type="protein sequence ID" value="SAL15760.1"/>
    <property type="molecule type" value="Genomic_DNA"/>
</dbReference>
<organism evidence="1 2">
    <name type="scientific">Caballeronia telluris</name>
    <dbReference type="NCBI Taxonomy" id="326475"/>
    <lineage>
        <taxon>Bacteria</taxon>
        <taxon>Pseudomonadati</taxon>
        <taxon>Pseudomonadota</taxon>
        <taxon>Betaproteobacteria</taxon>
        <taxon>Burkholderiales</taxon>
        <taxon>Burkholderiaceae</taxon>
        <taxon>Caballeronia</taxon>
    </lineage>
</organism>
<dbReference type="Proteomes" id="UP000054717">
    <property type="component" value="Unassembled WGS sequence"/>
</dbReference>
<accession>A0A158F9S6</accession>
<reference evidence="1" key="1">
    <citation type="submission" date="2016-01" db="EMBL/GenBank/DDBJ databases">
        <authorList>
            <person name="Peeters Charlotte."/>
        </authorList>
    </citation>
    <scope>NUCLEOTIDE SEQUENCE</scope>
    <source>
        <strain evidence="1">LMG 22936</strain>
    </source>
</reference>
<sequence length="60" mass="6741">MIMEKTYGGGIYEAAFGTQSNLVFISGRFGFDIIDTKKMKIKSFDPVSEPPFSRQRCKNG</sequence>
<evidence type="ECO:0000313" key="2">
    <source>
        <dbReference type="Proteomes" id="UP000054717"/>
    </source>
</evidence>
<proteinExistence type="predicted"/>
<dbReference type="STRING" id="326475.AWB66_00611"/>
<gene>
    <name evidence="1" type="ORF">AWB66_00611</name>
</gene>
<dbReference type="AlphaFoldDB" id="A0A158F9S6"/>
<evidence type="ECO:0000313" key="1">
    <source>
        <dbReference type="EMBL" id="SAL15760.1"/>
    </source>
</evidence>
<keyword evidence="2" id="KW-1185">Reference proteome</keyword>
<name>A0A158F9S6_9BURK</name>
<comment type="caution">
    <text evidence="1">The sequence shown here is derived from an EMBL/GenBank/DDBJ whole genome shotgun (WGS) entry which is preliminary data.</text>
</comment>